<keyword evidence="1" id="KW-0732">Signal</keyword>
<accession>A0ABY8QNT6</accession>
<evidence type="ECO:0008006" key="4">
    <source>
        <dbReference type="Google" id="ProtNLM"/>
    </source>
</evidence>
<reference evidence="2 3" key="1">
    <citation type="submission" date="2023-05" db="EMBL/GenBank/DDBJ databases">
        <title>YMD87, complete Genome.</title>
        <authorList>
            <person name="Zhang J."/>
            <person name="Xu X."/>
        </authorList>
    </citation>
    <scope>NUCLEOTIDE SEQUENCE [LARGE SCALE GENOMIC DNA]</scope>
    <source>
        <strain evidence="2 3">YMD87</strain>
    </source>
</reference>
<feature type="signal peptide" evidence="1">
    <location>
        <begin position="1"/>
        <end position="22"/>
    </location>
</feature>
<proteinExistence type="predicted"/>
<dbReference type="RefSeq" id="WP_282302332.1">
    <property type="nucleotide sequence ID" value="NZ_CP124616.1"/>
</dbReference>
<protein>
    <recommendedName>
        <fullName evidence="4">DUF1311 domain-containing protein</fullName>
    </recommendedName>
</protein>
<feature type="chain" id="PRO_5045111938" description="DUF1311 domain-containing protein" evidence="1">
    <location>
        <begin position="23"/>
        <end position="162"/>
    </location>
</feature>
<gene>
    <name evidence="2" type="ORF">QF118_09235</name>
</gene>
<organism evidence="2 3">
    <name type="scientific">Tropicibacter oceani</name>
    <dbReference type="NCBI Taxonomy" id="3058420"/>
    <lineage>
        <taxon>Bacteria</taxon>
        <taxon>Pseudomonadati</taxon>
        <taxon>Pseudomonadota</taxon>
        <taxon>Alphaproteobacteria</taxon>
        <taxon>Rhodobacterales</taxon>
        <taxon>Roseobacteraceae</taxon>
        <taxon>Tropicibacter</taxon>
    </lineage>
</organism>
<dbReference type="EMBL" id="CP124616">
    <property type="protein sequence ID" value="WGW05708.1"/>
    <property type="molecule type" value="Genomic_DNA"/>
</dbReference>
<name>A0ABY8QNT6_9RHOB</name>
<evidence type="ECO:0000256" key="1">
    <source>
        <dbReference type="SAM" id="SignalP"/>
    </source>
</evidence>
<sequence length="162" mass="17150">MKPTAIAGVLLLLSTLASPASAEVDLTSVDACIAQARSDGQPPTACIDAAHAACQAEPGDSHMVAALCYAQAREIWGNGIRDRMSAITATAPEKLAAIAGIEVKYDLIANLTQCDRIEELSRLGDATGEEIQRQKARCEATASGLAYLRLVWRSADLPEKEQ</sequence>
<evidence type="ECO:0000313" key="3">
    <source>
        <dbReference type="Proteomes" id="UP001241605"/>
    </source>
</evidence>
<dbReference type="Proteomes" id="UP001241605">
    <property type="component" value="Chromosome"/>
</dbReference>
<evidence type="ECO:0000313" key="2">
    <source>
        <dbReference type="EMBL" id="WGW05708.1"/>
    </source>
</evidence>
<keyword evidence="3" id="KW-1185">Reference proteome</keyword>